<dbReference type="SUPFAM" id="SSF55874">
    <property type="entry name" value="ATPase domain of HSP90 chaperone/DNA topoisomerase II/histidine kinase"/>
    <property type="match status" value="1"/>
</dbReference>
<evidence type="ECO:0000256" key="13">
    <source>
        <dbReference type="ARBA" id="ARBA00023242"/>
    </source>
</evidence>
<evidence type="ECO:0000256" key="8">
    <source>
        <dbReference type="ARBA" id="ARBA00022840"/>
    </source>
</evidence>
<evidence type="ECO:0000256" key="1">
    <source>
        <dbReference type="ARBA" id="ARBA00004123"/>
    </source>
</evidence>
<dbReference type="Gene3D" id="3.30.565.10">
    <property type="entry name" value="Histidine kinase-like ATPase, C-terminal domain"/>
    <property type="match status" value="1"/>
</dbReference>
<accession>A0AAX6FIL4</accession>
<evidence type="ECO:0000256" key="4">
    <source>
        <dbReference type="ARBA" id="ARBA00022741"/>
    </source>
</evidence>
<dbReference type="GO" id="GO:0016887">
    <property type="term" value="F:ATP hydrolysis activity"/>
    <property type="evidence" value="ECO:0007669"/>
    <property type="project" value="InterPro"/>
</dbReference>
<reference evidence="17" key="1">
    <citation type="journal article" date="2023" name="GigaByte">
        <title>Genome assembly of the bearded iris, Iris pallida Lam.</title>
        <authorList>
            <person name="Bruccoleri R.E."/>
            <person name="Oakeley E.J."/>
            <person name="Faust A.M.E."/>
            <person name="Altorfer M."/>
            <person name="Dessus-Babus S."/>
            <person name="Burckhardt D."/>
            <person name="Oertli M."/>
            <person name="Naumann U."/>
            <person name="Petersen F."/>
            <person name="Wong J."/>
        </authorList>
    </citation>
    <scope>NUCLEOTIDE SEQUENCE</scope>
    <source>
        <strain evidence="17">GSM-AAB239-AS_SAM_17_03QT</strain>
    </source>
</reference>
<keyword evidence="4" id="KW-0547">Nucleotide-binding</keyword>
<feature type="region of interest" description="Disordered" evidence="15">
    <location>
        <begin position="32"/>
        <end position="66"/>
    </location>
</feature>
<evidence type="ECO:0000256" key="7">
    <source>
        <dbReference type="ARBA" id="ARBA00022801"/>
    </source>
</evidence>
<keyword evidence="10 14" id="KW-0175">Coiled coil</keyword>
<evidence type="ECO:0000256" key="9">
    <source>
        <dbReference type="ARBA" id="ARBA00022853"/>
    </source>
</evidence>
<feature type="compositionally biased region" description="Low complexity" evidence="15">
    <location>
        <begin position="49"/>
        <end position="64"/>
    </location>
</feature>
<dbReference type="PANTHER" id="PTHR23336">
    <property type="entry name" value="ZINC FINGER CW-TYPE COILED-COIL DOMAIN PROTEIN 3"/>
    <property type="match status" value="1"/>
</dbReference>
<protein>
    <submittedName>
        <fullName evidence="17">Protein MICRORCHIDIA 6-like</fullName>
    </submittedName>
</protein>
<reference evidence="17" key="2">
    <citation type="submission" date="2023-04" db="EMBL/GenBank/DDBJ databases">
        <authorList>
            <person name="Bruccoleri R.E."/>
            <person name="Oakeley E.J."/>
            <person name="Faust A.-M."/>
            <person name="Dessus-Babus S."/>
            <person name="Altorfer M."/>
            <person name="Burckhardt D."/>
            <person name="Oertli M."/>
            <person name="Naumann U."/>
            <person name="Petersen F."/>
            <person name="Wong J."/>
        </authorList>
    </citation>
    <scope>NUCLEOTIDE SEQUENCE</scope>
    <source>
        <strain evidence="17">GSM-AAB239-AS_SAM_17_03QT</strain>
        <tissue evidence="17">Leaf</tissue>
    </source>
</reference>
<dbReference type="GO" id="GO:0005634">
    <property type="term" value="C:nucleus"/>
    <property type="evidence" value="ECO:0007669"/>
    <property type="project" value="UniProtKB-SubCell"/>
</dbReference>
<evidence type="ECO:0000256" key="11">
    <source>
        <dbReference type="ARBA" id="ARBA00023158"/>
    </source>
</evidence>
<keyword evidence="8" id="KW-0067">ATP-binding</keyword>
<dbReference type="Proteomes" id="UP001140949">
    <property type="component" value="Unassembled WGS sequence"/>
</dbReference>
<evidence type="ECO:0000259" key="16">
    <source>
        <dbReference type="Pfam" id="PF17942"/>
    </source>
</evidence>
<dbReference type="GO" id="GO:0005524">
    <property type="term" value="F:ATP binding"/>
    <property type="evidence" value="ECO:0007669"/>
    <property type="project" value="UniProtKB-KW"/>
</dbReference>
<comment type="similarity">
    <text evidence="2">Belongs to the MORC ATPase protein family.</text>
</comment>
<keyword evidence="11" id="KW-0943">RNA-mediated gene silencing</keyword>
<evidence type="ECO:0000256" key="3">
    <source>
        <dbReference type="ARBA" id="ARBA00022722"/>
    </source>
</evidence>
<evidence type="ECO:0000256" key="12">
    <source>
        <dbReference type="ARBA" id="ARBA00023204"/>
    </source>
</evidence>
<dbReference type="PANTHER" id="PTHR23336:SF73">
    <property type="entry name" value="PROTEIN MICRORCHIDIA 6"/>
    <property type="match status" value="1"/>
</dbReference>
<evidence type="ECO:0000313" key="18">
    <source>
        <dbReference type="Proteomes" id="UP001140949"/>
    </source>
</evidence>
<dbReference type="AlphaFoldDB" id="A0AAX6FIL4"/>
<comment type="caution">
    <text evidence="17">The sequence shown here is derived from an EMBL/GenBank/DDBJ whole genome shotgun (WGS) entry which is preliminary data.</text>
</comment>
<feature type="coiled-coil region" evidence="14">
    <location>
        <begin position="591"/>
        <end position="632"/>
    </location>
</feature>
<dbReference type="GO" id="GO:0004519">
    <property type="term" value="F:endonuclease activity"/>
    <property type="evidence" value="ECO:0007669"/>
    <property type="project" value="UniProtKB-KW"/>
</dbReference>
<evidence type="ECO:0000256" key="14">
    <source>
        <dbReference type="SAM" id="Coils"/>
    </source>
</evidence>
<dbReference type="EMBL" id="JANAVB010028397">
    <property type="protein sequence ID" value="KAJ6816172.1"/>
    <property type="molecule type" value="Genomic_DNA"/>
</dbReference>
<keyword evidence="12" id="KW-0234">DNA repair</keyword>
<evidence type="ECO:0000313" key="17">
    <source>
        <dbReference type="EMBL" id="KAJ6816172.1"/>
    </source>
</evidence>
<proteinExistence type="inferred from homology"/>
<comment type="subcellular location">
    <subcellularLocation>
        <location evidence="1">Nucleus</location>
    </subcellularLocation>
</comment>
<evidence type="ECO:0000256" key="15">
    <source>
        <dbReference type="SAM" id="MobiDB-lite"/>
    </source>
</evidence>
<dbReference type="GO" id="GO:0006325">
    <property type="term" value="P:chromatin organization"/>
    <property type="evidence" value="ECO:0007669"/>
    <property type="project" value="UniProtKB-KW"/>
</dbReference>
<dbReference type="InterPro" id="IPR036890">
    <property type="entry name" value="HATPase_C_sf"/>
</dbReference>
<keyword evidence="3" id="KW-0540">Nuclease</keyword>
<keyword evidence="5" id="KW-0255">Endonuclease</keyword>
<dbReference type="GO" id="GO:0006281">
    <property type="term" value="P:DNA repair"/>
    <property type="evidence" value="ECO:0007669"/>
    <property type="project" value="UniProtKB-KW"/>
</dbReference>
<sequence length="645" mass="72225">MSISCLSNDEAMEAAAYLRDVKPDMALMAGGTSYALSSPEQTKREESEVTSTESSSDNESSPVSALPRSFKPLCRQFWSSGEYATGQEQCQSVPQGGQNRLRVHPKFLHSNATSHKWAFGAVAELLDNAVDEIQHGATFVLIDKITNPRDGSHALLIQDDGGGMDPESLRCCMSFGFSDKHQSSIGQYGNGFKTSTMRLGADVIVFSRCGSTLTQSVGLLSYTFLTQTGHDDIVVPMVDYRFNPHTGAIERLLRHGQKEFSANLTTILKWSPFATESELINFFSCIGNHGTKLVVYNLWYNDDGDMELDFESDPKDILINGATKSTEKTNSNVKLLHQNHTANRLRYSLRVYSSILYLHRPESFKIILRGQEVERHYLVKELKYCECVLYKPQVGGRKQAEVITTIGYLKEAPNVSIHGFNIYHKNRLILPFTSVVSPASSKGRGVSGVLEANFIKPTHDKQGFERSTLYQKLETRLKEMTNEYWDTHCDLVGYCNQKKPVPSSLPPIPFAPQMEMQAPISTPSCSSGYDASSQAGKRRRENEIAMMQPSKRQVLTGVAAASGFRNNPRSELGHDVGQRQLQSASVICETNRNLRAECLQKEKTEKELELKEQKLRDELEEVQRLMNSLLIELISMDVKCKVEKQ</sequence>
<evidence type="ECO:0000256" key="5">
    <source>
        <dbReference type="ARBA" id="ARBA00022759"/>
    </source>
</evidence>
<keyword evidence="18" id="KW-1185">Reference proteome</keyword>
<keyword evidence="13" id="KW-0539">Nucleus</keyword>
<dbReference type="GO" id="GO:0031047">
    <property type="term" value="P:regulatory ncRNA-mediated gene silencing"/>
    <property type="evidence" value="ECO:0007669"/>
    <property type="project" value="UniProtKB-KW"/>
</dbReference>
<evidence type="ECO:0000256" key="6">
    <source>
        <dbReference type="ARBA" id="ARBA00022763"/>
    </source>
</evidence>
<feature type="domain" description="Morc S5" evidence="16">
    <location>
        <begin position="347"/>
        <end position="485"/>
    </location>
</feature>
<name>A0AAX6FIL4_IRIPA</name>
<keyword evidence="7" id="KW-0378">Hydrolase</keyword>
<gene>
    <name evidence="17" type="ORF">M6B38_417510</name>
</gene>
<evidence type="ECO:0000256" key="2">
    <source>
        <dbReference type="ARBA" id="ARBA00007845"/>
    </source>
</evidence>
<evidence type="ECO:0000256" key="10">
    <source>
        <dbReference type="ARBA" id="ARBA00023054"/>
    </source>
</evidence>
<keyword evidence="6" id="KW-0227">DNA damage</keyword>
<keyword evidence="9" id="KW-0156">Chromatin regulator</keyword>
<dbReference type="Pfam" id="PF13589">
    <property type="entry name" value="HATPase_c_3"/>
    <property type="match status" value="1"/>
</dbReference>
<organism evidence="17 18">
    <name type="scientific">Iris pallida</name>
    <name type="common">Sweet iris</name>
    <dbReference type="NCBI Taxonomy" id="29817"/>
    <lineage>
        <taxon>Eukaryota</taxon>
        <taxon>Viridiplantae</taxon>
        <taxon>Streptophyta</taxon>
        <taxon>Embryophyta</taxon>
        <taxon>Tracheophyta</taxon>
        <taxon>Spermatophyta</taxon>
        <taxon>Magnoliopsida</taxon>
        <taxon>Liliopsida</taxon>
        <taxon>Asparagales</taxon>
        <taxon>Iridaceae</taxon>
        <taxon>Iridoideae</taxon>
        <taxon>Irideae</taxon>
        <taxon>Iris</taxon>
    </lineage>
</organism>
<dbReference type="GO" id="GO:0031349">
    <property type="term" value="P:positive regulation of defense response"/>
    <property type="evidence" value="ECO:0007669"/>
    <property type="project" value="UniProtKB-ARBA"/>
</dbReference>
<dbReference type="InterPro" id="IPR045261">
    <property type="entry name" value="MORC_ATPase"/>
</dbReference>
<dbReference type="Pfam" id="PF17942">
    <property type="entry name" value="Morc6_S5"/>
    <property type="match status" value="1"/>
</dbReference>
<dbReference type="InterPro" id="IPR041006">
    <property type="entry name" value="Morc_S5"/>
</dbReference>
<dbReference type="FunFam" id="3.30.565.10:FF:000075">
    <property type="entry name" value="MORC family CW-type zinc finger protein 4"/>
    <property type="match status" value="1"/>
</dbReference>